<reference evidence="1 2" key="1">
    <citation type="submission" date="2022-01" db="EMBL/GenBank/DDBJ databases">
        <authorList>
            <person name="Xiong W."/>
            <person name="Schranz E."/>
        </authorList>
    </citation>
    <scope>NUCLEOTIDE SEQUENCE [LARGE SCALE GENOMIC DNA]</scope>
</reference>
<name>A0AAU9NJS6_9ASTR</name>
<dbReference type="EMBL" id="CAKMRJ010004445">
    <property type="protein sequence ID" value="CAH1438048.1"/>
    <property type="molecule type" value="Genomic_DNA"/>
</dbReference>
<comment type="caution">
    <text evidence="1">The sequence shown here is derived from an EMBL/GenBank/DDBJ whole genome shotgun (WGS) entry which is preliminary data.</text>
</comment>
<evidence type="ECO:0000313" key="1">
    <source>
        <dbReference type="EMBL" id="CAH1438048.1"/>
    </source>
</evidence>
<protein>
    <submittedName>
        <fullName evidence="1">Uncharacterized protein</fullName>
    </submittedName>
</protein>
<proteinExistence type="predicted"/>
<dbReference type="AlphaFoldDB" id="A0AAU9NJS6"/>
<organism evidence="1 2">
    <name type="scientific">Lactuca virosa</name>
    <dbReference type="NCBI Taxonomy" id="75947"/>
    <lineage>
        <taxon>Eukaryota</taxon>
        <taxon>Viridiplantae</taxon>
        <taxon>Streptophyta</taxon>
        <taxon>Embryophyta</taxon>
        <taxon>Tracheophyta</taxon>
        <taxon>Spermatophyta</taxon>
        <taxon>Magnoliopsida</taxon>
        <taxon>eudicotyledons</taxon>
        <taxon>Gunneridae</taxon>
        <taxon>Pentapetalae</taxon>
        <taxon>asterids</taxon>
        <taxon>campanulids</taxon>
        <taxon>Asterales</taxon>
        <taxon>Asteraceae</taxon>
        <taxon>Cichorioideae</taxon>
        <taxon>Cichorieae</taxon>
        <taxon>Lactucinae</taxon>
        <taxon>Lactuca</taxon>
    </lineage>
</organism>
<evidence type="ECO:0000313" key="2">
    <source>
        <dbReference type="Proteomes" id="UP001157418"/>
    </source>
</evidence>
<sequence>MEANRLIQERSTCWQHFDMLWVVEDNGVERRQARCKYCFATLKADPSRHEIEDALTRQDGQGISVVLFLIV</sequence>
<dbReference type="Proteomes" id="UP001157418">
    <property type="component" value="Unassembled WGS sequence"/>
</dbReference>
<gene>
    <name evidence="1" type="ORF">LVIROSA_LOCUS24330</name>
</gene>
<accession>A0AAU9NJS6</accession>
<keyword evidence="2" id="KW-1185">Reference proteome</keyword>